<proteinExistence type="predicted"/>
<evidence type="ECO:0000256" key="1">
    <source>
        <dbReference type="ARBA" id="ARBA00030494"/>
    </source>
</evidence>
<sequence>MDTEMSNTSSWKIPNNWTNITETFHEAVKDLKLGELLHDDLFGLFEAMSAIEMMTLKWMPECCAIGALGKLYLLTRQFRFVCDLPVLKITMLSILGRYFKIRWFWRKRNNWHNRQYSRCLVSWLEGHSLAQTVFINLYLHKPYMIEDRVLKAFCLSVYKLLEIIKDLVHKKEDQQPSIPDCQRLLTTSIEMLYIVQDTVYIGIKNEDPNNEHIIGFEPSINQRLLPPTFPRYTKIKSRAEALIYFIEMVERFKVACKIQSITSLHQALDFFIEFSKSSPCILSRSALQLLYPGTNPSNLKDILKDAVKSFICPPALLSKTLLGNQQAKHYVDTFLSHCSRPLLIHTVVWAQQS</sequence>
<accession>A0AAV8YJF4</accession>
<name>A0AAV8YJF4_9CUCU</name>
<organism evidence="3 4">
    <name type="scientific">Aromia moschata</name>
    <dbReference type="NCBI Taxonomy" id="1265417"/>
    <lineage>
        <taxon>Eukaryota</taxon>
        <taxon>Metazoa</taxon>
        <taxon>Ecdysozoa</taxon>
        <taxon>Arthropoda</taxon>
        <taxon>Hexapoda</taxon>
        <taxon>Insecta</taxon>
        <taxon>Pterygota</taxon>
        <taxon>Neoptera</taxon>
        <taxon>Endopterygota</taxon>
        <taxon>Coleoptera</taxon>
        <taxon>Polyphaga</taxon>
        <taxon>Cucujiformia</taxon>
        <taxon>Chrysomeloidea</taxon>
        <taxon>Cerambycidae</taxon>
        <taxon>Cerambycinae</taxon>
        <taxon>Callichromatini</taxon>
        <taxon>Aromia</taxon>
    </lineage>
</organism>
<dbReference type="AlphaFoldDB" id="A0AAV8YJF4"/>
<gene>
    <name evidence="3" type="ORF">NQ318_006869</name>
</gene>
<keyword evidence="4" id="KW-1185">Reference proteome</keyword>
<reference evidence="3" key="1">
    <citation type="journal article" date="2023" name="Insect Mol. Biol.">
        <title>Genome sequencing provides insights into the evolution of gene families encoding plant cell wall-degrading enzymes in longhorned beetles.</title>
        <authorList>
            <person name="Shin N.R."/>
            <person name="Okamura Y."/>
            <person name="Kirsch R."/>
            <person name="Pauchet Y."/>
        </authorList>
    </citation>
    <scope>NUCLEOTIDE SEQUENCE</scope>
    <source>
        <strain evidence="3">AMC_N1</strain>
    </source>
</reference>
<dbReference type="PANTHER" id="PTHR21373">
    <property type="entry name" value="GLUCOSE REPRESSIBLE PROTEIN MAK10"/>
    <property type="match status" value="1"/>
</dbReference>
<dbReference type="Pfam" id="PF25789">
    <property type="entry name" value="TPR_NAA35"/>
    <property type="match status" value="1"/>
</dbReference>
<dbReference type="EMBL" id="JAPWTK010000084">
    <property type="protein sequence ID" value="KAJ8951440.1"/>
    <property type="molecule type" value="Genomic_DNA"/>
</dbReference>
<evidence type="ECO:0000313" key="4">
    <source>
        <dbReference type="Proteomes" id="UP001162162"/>
    </source>
</evidence>
<dbReference type="PANTHER" id="PTHR21373:SF0">
    <property type="entry name" value="N-ALPHA-ACETYLTRANSFERASE 35, NATC AUXILIARY SUBUNIT"/>
    <property type="match status" value="1"/>
</dbReference>
<protein>
    <recommendedName>
        <fullName evidence="1">Protein MAK10 homolog</fullName>
    </recommendedName>
</protein>
<evidence type="ECO:0000259" key="2">
    <source>
        <dbReference type="Pfam" id="PF25789"/>
    </source>
</evidence>
<dbReference type="GO" id="GO:0031417">
    <property type="term" value="C:NatC complex"/>
    <property type="evidence" value="ECO:0007669"/>
    <property type="project" value="InterPro"/>
</dbReference>
<evidence type="ECO:0000313" key="3">
    <source>
        <dbReference type="EMBL" id="KAJ8951440.1"/>
    </source>
</evidence>
<dbReference type="InterPro" id="IPR007244">
    <property type="entry name" value="Naa35_N"/>
</dbReference>
<dbReference type="InterPro" id="IPR057982">
    <property type="entry name" value="TPR_NAA35"/>
</dbReference>
<feature type="domain" description="NAA35-like TPR repeats" evidence="2">
    <location>
        <begin position="255"/>
        <end position="343"/>
    </location>
</feature>
<dbReference type="Proteomes" id="UP001162162">
    <property type="component" value="Unassembled WGS sequence"/>
</dbReference>
<comment type="caution">
    <text evidence="3">The sequence shown here is derived from an EMBL/GenBank/DDBJ whole genome shotgun (WGS) entry which is preliminary data.</text>
</comment>